<name>A0A7T2YWJ8_9BURK</name>
<feature type="compositionally biased region" description="Basic and acidic residues" evidence="1">
    <location>
        <begin position="114"/>
        <end position="127"/>
    </location>
</feature>
<gene>
    <name evidence="2" type="ORF">I6G47_09500</name>
</gene>
<dbReference type="Proteomes" id="UP000595064">
    <property type="component" value="Chromosome"/>
</dbReference>
<evidence type="ECO:0000313" key="2">
    <source>
        <dbReference type="EMBL" id="QPS83277.1"/>
    </source>
</evidence>
<dbReference type="KEGG" id="dla:I6G47_09500"/>
<dbReference type="EMBL" id="CP065748">
    <property type="protein sequence ID" value="QPS83277.1"/>
    <property type="molecule type" value="Genomic_DNA"/>
</dbReference>
<feature type="region of interest" description="Disordered" evidence="1">
    <location>
        <begin position="102"/>
        <end position="127"/>
    </location>
</feature>
<evidence type="ECO:0000256" key="1">
    <source>
        <dbReference type="SAM" id="MobiDB-lite"/>
    </source>
</evidence>
<keyword evidence="3" id="KW-1185">Reference proteome</keyword>
<dbReference type="RefSeq" id="WP_016452952.1">
    <property type="nucleotide sequence ID" value="NZ_CP065748.1"/>
</dbReference>
<proteinExistence type="predicted"/>
<dbReference type="AlphaFoldDB" id="A0A7T2YWJ8"/>
<accession>A0A7T2YWJ8</accession>
<reference evidence="2 3" key="1">
    <citation type="submission" date="2020-12" db="EMBL/GenBank/DDBJ databases">
        <title>FDA dAtabase for Regulatory Grade micrObial Sequences (FDA-ARGOS): Supporting development and validation of Infectious Disease Dx tests.</title>
        <authorList>
            <person name="Sproer C."/>
            <person name="Gronow S."/>
            <person name="Severitt S."/>
            <person name="Schroder I."/>
            <person name="Tallon L."/>
            <person name="Sadzewicz L."/>
            <person name="Zhao X."/>
            <person name="Boylan J."/>
            <person name="Ott S."/>
            <person name="Bowen H."/>
            <person name="Vavikolanu K."/>
            <person name="Mehta A."/>
            <person name="Aluvathingal J."/>
            <person name="Nadendla S."/>
            <person name="Lowell S."/>
            <person name="Myers T."/>
            <person name="Yan Y."/>
            <person name="Sichtig H."/>
        </authorList>
    </citation>
    <scope>NUCLEOTIDE SEQUENCE [LARGE SCALE GENOMIC DNA]</scope>
    <source>
        <strain evidence="2 3">FDAARGOS_890</strain>
    </source>
</reference>
<evidence type="ECO:0000313" key="3">
    <source>
        <dbReference type="Proteomes" id="UP000595064"/>
    </source>
</evidence>
<organism evidence="2 3">
    <name type="scientific">Delftia lacustris</name>
    <dbReference type="NCBI Taxonomy" id="558537"/>
    <lineage>
        <taxon>Bacteria</taxon>
        <taxon>Pseudomonadati</taxon>
        <taxon>Pseudomonadota</taxon>
        <taxon>Betaproteobacteria</taxon>
        <taxon>Burkholderiales</taxon>
        <taxon>Comamonadaceae</taxon>
        <taxon>Delftia</taxon>
    </lineage>
</organism>
<protein>
    <submittedName>
        <fullName evidence="2">Uncharacterized protein</fullName>
    </submittedName>
</protein>
<sequence length="127" mass="13915">MAAREISITTMPDAELVRLINIASAELARRMSVALPALPPEQPAPRQTVPVELPATAPGEVDKAFCLHIAQRLRSGDYIKAEERRRVAGVAEKFPGWVRRQGLPLDAGTGSWRKAAERGRIGPARER</sequence>